<proteinExistence type="inferred from homology"/>
<dbReference type="PROSITE" id="PS50929">
    <property type="entry name" value="ABC_TM1F"/>
    <property type="match status" value="2"/>
</dbReference>
<feature type="transmembrane region" description="Helical" evidence="12">
    <location>
        <begin position="950"/>
        <end position="969"/>
    </location>
</feature>
<dbReference type="GO" id="GO:0016887">
    <property type="term" value="F:ATP hydrolysis activity"/>
    <property type="evidence" value="ECO:0007669"/>
    <property type="project" value="InterPro"/>
</dbReference>
<evidence type="ECO:0000256" key="2">
    <source>
        <dbReference type="ARBA" id="ARBA00007577"/>
    </source>
</evidence>
<dbReference type="SMART" id="SM00382">
    <property type="entry name" value="AAA"/>
    <property type="match status" value="2"/>
</dbReference>
<dbReference type="SUPFAM" id="SSF90123">
    <property type="entry name" value="ABC transporter transmembrane region"/>
    <property type="match status" value="2"/>
</dbReference>
<dbReference type="PROSITE" id="PS00211">
    <property type="entry name" value="ABC_TRANSPORTER_1"/>
    <property type="match status" value="2"/>
</dbReference>
<feature type="transmembrane region" description="Helical" evidence="12">
    <location>
        <begin position="1052"/>
        <end position="1075"/>
    </location>
</feature>
<protein>
    <recommendedName>
        <fullName evidence="17">ATP-binding cassette, subfamily B (MDR/TAP), member 1</fullName>
    </recommendedName>
</protein>
<feature type="domain" description="ABC transporter" evidence="13">
    <location>
        <begin position="1117"/>
        <end position="1357"/>
    </location>
</feature>
<dbReference type="Proteomes" id="UP000094043">
    <property type="component" value="Chromosome 6"/>
</dbReference>
<keyword evidence="7" id="KW-0067">ATP-binding</keyword>
<evidence type="ECO:0000256" key="6">
    <source>
        <dbReference type="ARBA" id="ARBA00022741"/>
    </source>
</evidence>
<dbReference type="RefSeq" id="XP_066070355.1">
    <property type="nucleotide sequence ID" value="XM_066214258.1"/>
</dbReference>
<reference evidence="15" key="1">
    <citation type="submission" date="2016-06" db="EMBL/GenBank/DDBJ databases">
        <authorList>
            <person name="Cuomo C."/>
            <person name="Litvintseva A."/>
            <person name="Heitman J."/>
            <person name="Chen Y."/>
            <person name="Sun S."/>
            <person name="Springer D."/>
            <person name="Dromer F."/>
            <person name="Young S."/>
            <person name="Zeng Q."/>
            <person name="Chapman S."/>
            <person name="Gujja S."/>
            <person name="Saif S."/>
            <person name="Birren B."/>
        </authorList>
    </citation>
    <scope>NUCLEOTIDE SEQUENCE</scope>
    <source>
        <strain evidence="15">CBS 7841</strain>
    </source>
</reference>
<feature type="domain" description="ABC transmembrane type-1" evidence="14">
    <location>
        <begin position="807"/>
        <end position="1080"/>
    </location>
</feature>
<evidence type="ECO:0000313" key="16">
    <source>
        <dbReference type="Proteomes" id="UP000094043"/>
    </source>
</evidence>
<dbReference type="GO" id="GO:0005886">
    <property type="term" value="C:plasma membrane"/>
    <property type="evidence" value="ECO:0007669"/>
    <property type="project" value="UniProtKB-SubCell"/>
</dbReference>
<dbReference type="PROSITE" id="PS50893">
    <property type="entry name" value="ABC_TRANSPORTER_2"/>
    <property type="match status" value="2"/>
</dbReference>
<feature type="transmembrane region" description="Helical" evidence="12">
    <location>
        <begin position="123"/>
        <end position="146"/>
    </location>
</feature>
<comment type="subcellular location">
    <subcellularLocation>
        <location evidence="1">Cell membrane</location>
        <topology evidence="1">Multi-pass membrane protein</topology>
    </subcellularLocation>
</comment>
<reference evidence="15" key="2">
    <citation type="journal article" date="2022" name="Elife">
        <title>Obligate sexual reproduction of a homothallic fungus closely related to the Cryptococcus pathogenic species complex.</title>
        <authorList>
            <person name="Passer A.R."/>
            <person name="Clancey S.A."/>
            <person name="Shea T."/>
            <person name="David-Palma M."/>
            <person name="Averette A.F."/>
            <person name="Boekhout T."/>
            <person name="Porcel B.M."/>
            <person name="Nowrousian M."/>
            <person name="Cuomo C.A."/>
            <person name="Sun S."/>
            <person name="Heitman J."/>
            <person name="Coelho M.A."/>
        </authorList>
    </citation>
    <scope>NUCLEOTIDE SEQUENCE</scope>
    <source>
        <strain evidence="15">CBS 7841</strain>
    </source>
</reference>
<name>A0AAJ8M2M6_9TREE</name>
<evidence type="ECO:0000256" key="9">
    <source>
        <dbReference type="ARBA" id="ARBA00023136"/>
    </source>
</evidence>
<dbReference type="InterPro" id="IPR036640">
    <property type="entry name" value="ABC1_TM_sf"/>
</dbReference>
<dbReference type="InterPro" id="IPR027417">
    <property type="entry name" value="P-loop_NTPase"/>
</dbReference>
<dbReference type="KEGG" id="cdep:91089094"/>
<dbReference type="SUPFAM" id="SSF52540">
    <property type="entry name" value="P-loop containing nucleoside triphosphate hydrolases"/>
    <property type="match status" value="2"/>
</dbReference>
<dbReference type="CDD" id="cd18577">
    <property type="entry name" value="ABC_6TM_Pgp_ABCB1_D1_like"/>
    <property type="match status" value="1"/>
</dbReference>
<feature type="region of interest" description="Disordered" evidence="11">
    <location>
        <begin position="42"/>
        <end position="81"/>
    </location>
</feature>
<dbReference type="GeneID" id="91089094"/>
<reference evidence="15" key="3">
    <citation type="submission" date="2024-01" db="EMBL/GenBank/DDBJ databases">
        <authorList>
            <person name="Coelho M.A."/>
            <person name="David-Palma M."/>
            <person name="Shea T."/>
            <person name="Sun S."/>
            <person name="Cuomo C.A."/>
            <person name="Heitman J."/>
        </authorList>
    </citation>
    <scope>NUCLEOTIDE SEQUENCE</scope>
    <source>
        <strain evidence="15">CBS 7841</strain>
    </source>
</reference>
<keyword evidence="3" id="KW-0813">Transport</keyword>
<feature type="compositionally biased region" description="Basic and acidic residues" evidence="11">
    <location>
        <begin position="61"/>
        <end position="71"/>
    </location>
</feature>
<evidence type="ECO:0000256" key="1">
    <source>
        <dbReference type="ARBA" id="ARBA00004651"/>
    </source>
</evidence>
<keyword evidence="4 12" id="KW-0812">Transmembrane</keyword>
<dbReference type="CDD" id="cd03249">
    <property type="entry name" value="ABC_MTABC3_MDL1_MDL2"/>
    <property type="match status" value="2"/>
</dbReference>
<keyword evidence="6" id="KW-0547">Nucleotide-binding</keyword>
<evidence type="ECO:0000256" key="3">
    <source>
        <dbReference type="ARBA" id="ARBA00022448"/>
    </source>
</evidence>
<dbReference type="Pfam" id="PF00005">
    <property type="entry name" value="ABC_tran"/>
    <property type="match status" value="2"/>
</dbReference>
<dbReference type="PANTHER" id="PTHR43394">
    <property type="entry name" value="ATP-DEPENDENT PERMEASE MDL1, MITOCHONDRIAL"/>
    <property type="match status" value="1"/>
</dbReference>
<dbReference type="InterPro" id="IPR017871">
    <property type="entry name" value="ABC_transporter-like_CS"/>
</dbReference>
<keyword evidence="8 12" id="KW-1133">Transmembrane helix</keyword>
<evidence type="ECO:0000256" key="7">
    <source>
        <dbReference type="ARBA" id="ARBA00022840"/>
    </source>
</evidence>
<accession>A0AAJ8M2M6</accession>
<dbReference type="InterPro" id="IPR003439">
    <property type="entry name" value="ABC_transporter-like_ATP-bd"/>
</dbReference>
<dbReference type="InterPro" id="IPR011527">
    <property type="entry name" value="ABC1_TM_dom"/>
</dbReference>
<dbReference type="FunFam" id="3.40.50.300:FF:000066">
    <property type="entry name" value="ABC transporter B family member 1"/>
    <property type="match status" value="1"/>
</dbReference>
<dbReference type="Gene3D" id="1.20.1560.10">
    <property type="entry name" value="ABC transporter type 1, transmembrane domain"/>
    <property type="match status" value="2"/>
</dbReference>
<feature type="compositionally biased region" description="Low complexity" evidence="11">
    <location>
        <begin position="51"/>
        <end position="60"/>
    </location>
</feature>
<keyword evidence="16" id="KW-1185">Reference proteome</keyword>
<dbReference type="GO" id="GO:0015421">
    <property type="term" value="F:ABC-type oligopeptide transporter activity"/>
    <property type="evidence" value="ECO:0007669"/>
    <property type="project" value="TreeGrafter"/>
</dbReference>
<evidence type="ECO:0000259" key="13">
    <source>
        <dbReference type="PROSITE" id="PS50893"/>
    </source>
</evidence>
<evidence type="ECO:0000256" key="10">
    <source>
        <dbReference type="ARBA" id="ARBA00023180"/>
    </source>
</evidence>
<comment type="similarity">
    <text evidence="2">Belongs to the ABC transporter superfamily. ABCB family. Multidrug resistance exporter (TC 3.A.1.201) subfamily.</text>
</comment>
<evidence type="ECO:0008006" key="17">
    <source>
        <dbReference type="Google" id="ProtNLM"/>
    </source>
</evidence>
<feature type="transmembrane region" description="Helical" evidence="12">
    <location>
        <begin position="921"/>
        <end position="944"/>
    </location>
</feature>
<feature type="transmembrane region" description="Helical" evidence="12">
    <location>
        <begin position="805"/>
        <end position="830"/>
    </location>
</feature>
<feature type="domain" description="ABC transmembrane type-1" evidence="14">
    <location>
        <begin position="126"/>
        <end position="433"/>
    </location>
</feature>
<sequence length="1363" mass="147794">MAEKDEVGLVQGSQALNSGVPYPSAQGQAIALPSIQAANAQSVIHGEKSSRLSSTASSNALRHDPSEKAGHGDGAGPLPKKGRFGFLKMGGKKAKEKDKDAVNILPPVSLFALFRYSTVLERVAMIIGLFLAVAAGATQPLMTLIFGRLTTSFTKFAVISNQILANGLDEQTAAALQVAKDNLKHQSGLNAIYLMAIGIGTFATTWAYMFIWNITGELNSKRVREHYLSAVLRQEVAYFDDLGAGEVATRIQTDCHLVQEGTSEKVALVFQYLGTFFCGFILAFVRSPRLAGALFSIFPVIVLAGGIMMTTMSNFSSGSLEYIARAGSLAEEVIGSIRTVQAFGKEKILGDKFDHQIDLSRKAGKKGSIIEGYGLGIMFFAIYAAYALAFHYGGILVSQGRADSGTVINVFMSILIGSFSMAMLAPEMTAITKARGAAAKLFSTIDRVPTIDSASKEGLKPDTVHGTISFEGVDFHYPSRPGVTILENFTTTFEAGKTFALVGASGSGKSTIVSLVERFYDPIEGVIRLDGRDIKTLNLQWLRQQIGLVSQEPTLFGTTVRGNVEHGLIGSRYENASSEERFELVKKACIDANAHDFIMKLPNGYETMVGERGMLLSGGQKQRVAIARAIISDPRILLLDEATSALDTQSEGIVQDALDKASLGRTTITIAHRLSTVQDADCIYVMGAGKILEHGTHNELLAKENGPYAQLVSNQKLAQETTIGALKVDSGLADGYDTLVDPDSPLEQTQRSLHRAITGRSVASTAMEKIQKERQDIAAEEDKMPSSFKLYSRLLKLNWVEKKTYMVATCAAIATGMVYPALAILFGKAISDFEIQDVSKLRHALTNKALWYFVTAICAAIAMFFQAAGFSRTGWDLNAVLRKKLFHGVLRHNIHWFDEEKNSTGAVTSNLADQPQKVQGLFGPTLGTIIQSCSTLIGGCIIGLCHGPLLSLIGIACIPILVSGGYIRLKVVVLKDQRMRKLHASSAHLASEAAGAVRTVASLTREEDVARIYSEALKAPMKLNFQGLTFCVIALVFYVGSLWIISGRYTTSVFFTVLTSIVFASLQAGNIFTFVPDASKANASAASIFHTIDYTPYIDTDSKEGRMLDHDHVVGHVRIEGVHFRYPTRPEVRVLRDLTIDVPQGTYVALVGPSGCGKSTTIQMLERFYDPLIGRVTLDGIDIKELNVASYRSQIALVSQEPTLYAGTVKFNILLGANKPMEEVTQDEIDAACKDANIYDFIMSLPDGFNTEVGGKGSQLSGGQKQRIAIARALIRNPKVLLLDEATSALDSQSEKVVQEALDKASKGRTTIAIAHRLSTIQHADQIYYFSEGQVAEHGTHQELLAKKGGYYELVQMQDLSRQ</sequence>
<dbReference type="GO" id="GO:0005743">
    <property type="term" value="C:mitochondrial inner membrane"/>
    <property type="evidence" value="ECO:0007669"/>
    <property type="project" value="TreeGrafter"/>
</dbReference>
<keyword evidence="10" id="KW-0325">Glycoprotein</keyword>
<evidence type="ECO:0000256" key="11">
    <source>
        <dbReference type="SAM" id="MobiDB-lite"/>
    </source>
</evidence>
<feature type="transmembrane region" description="Helical" evidence="12">
    <location>
        <begin position="266"/>
        <end position="285"/>
    </location>
</feature>
<dbReference type="GO" id="GO:0090374">
    <property type="term" value="P:oligopeptide export from mitochondrion"/>
    <property type="evidence" value="ECO:0007669"/>
    <property type="project" value="TreeGrafter"/>
</dbReference>
<dbReference type="FunFam" id="3.40.50.300:FF:000302">
    <property type="entry name" value="ATP-binding cassette subfamily B member 5"/>
    <property type="match status" value="1"/>
</dbReference>
<evidence type="ECO:0000259" key="14">
    <source>
        <dbReference type="PROSITE" id="PS50929"/>
    </source>
</evidence>
<dbReference type="FunFam" id="1.20.1560.10:FF:000102">
    <property type="entry name" value="ABC multidrug transporter Mdr1"/>
    <property type="match status" value="1"/>
</dbReference>
<dbReference type="GO" id="GO:0005524">
    <property type="term" value="F:ATP binding"/>
    <property type="evidence" value="ECO:0007669"/>
    <property type="project" value="UniProtKB-KW"/>
</dbReference>
<dbReference type="PANTHER" id="PTHR43394:SF27">
    <property type="entry name" value="ATP-DEPENDENT TRANSLOCASE ABCB1-LIKE"/>
    <property type="match status" value="1"/>
</dbReference>
<evidence type="ECO:0000313" key="15">
    <source>
        <dbReference type="EMBL" id="WVN89655.1"/>
    </source>
</evidence>
<feature type="transmembrane region" description="Helical" evidence="12">
    <location>
        <begin position="191"/>
        <end position="214"/>
    </location>
</feature>
<keyword evidence="9 12" id="KW-0472">Membrane</keyword>
<evidence type="ECO:0000256" key="4">
    <source>
        <dbReference type="ARBA" id="ARBA00022692"/>
    </source>
</evidence>
<dbReference type="InterPro" id="IPR039421">
    <property type="entry name" value="Type_1_exporter"/>
</dbReference>
<feature type="transmembrane region" description="Helical" evidence="12">
    <location>
        <begin position="372"/>
        <end position="394"/>
    </location>
</feature>
<dbReference type="Pfam" id="PF00664">
    <property type="entry name" value="ABC_membrane"/>
    <property type="match status" value="2"/>
</dbReference>
<feature type="domain" description="ABC transporter" evidence="13">
    <location>
        <begin position="468"/>
        <end position="713"/>
    </location>
</feature>
<dbReference type="EMBL" id="CP143789">
    <property type="protein sequence ID" value="WVN89655.1"/>
    <property type="molecule type" value="Genomic_DNA"/>
</dbReference>
<feature type="transmembrane region" description="Helical" evidence="12">
    <location>
        <begin position="291"/>
        <end position="310"/>
    </location>
</feature>
<dbReference type="Gene3D" id="3.40.50.300">
    <property type="entry name" value="P-loop containing nucleotide triphosphate hydrolases"/>
    <property type="match status" value="2"/>
</dbReference>
<evidence type="ECO:0000256" key="5">
    <source>
        <dbReference type="ARBA" id="ARBA00022737"/>
    </source>
</evidence>
<gene>
    <name evidence="15" type="ORF">L203_104885</name>
</gene>
<feature type="transmembrane region" description="Helical" evidence="12">
    <location>
        <begin position="850"/>
        <end position="875"/>
    </location>
</feature>
<feature type="transmembrane region" description="Helical" evidence="12">
    <location>
        <begin position="406"/>
        <end position="425"/>
    </location>
</feature>
<organism evidence="15 16">
    <name type="scientific">Cryptococcus depauperatus CBS 7841</name>
    <dbReference type="NCBI Taxonomy" id="1295531"/>
    <lineage>
        <taxon>Eukaryota</taxon>
        <taxon>Fungi</taxon>
        <taxon>Dikarya</taxon>
        <taxon>Basidiomycota</taxon>
        <taxon>Agaricomycotina</taxon>
        <taxon>Tremellomycetes</taxon>
        <taxon>Tremellales</taxon>
        <taxon>Cryptococcaceae</taxon>
        <taxon>Cryptococcus</taxon>
    </lineage>
</organism>
<dbReference type="InterPro" id="IPR003593">
    <property type="entry name" value="AAA+_ATPase"/>
</dbReference>
<feature type="transmembrane region" description="Helical" evidence="12">
    <location>
        <begin position="1027"/>
        <end position="1046"/>
    </location>
</feature>
<dbReference type="CDD" id="cd18578">
    <property type="entry name" value="ABC_6TM_Pgp_ABCB1_D2_like"/>
    <property type="match status" value="1"/>
</dbReference>
<keyword evidence="5" id="KW-0677">Repeat</keyword>
<evidence type="ECO:0000256" key="12">
    <source>
        <dbReference type="SAM" id="Phobius"/>
    </source>
</evidence>
<evidence type="ECO:0000256" key="8">
    <source>
        <dbReference type="ARBA" id="ARBA00022989"/>
    </source>
</evidence>